<evidence type="ECO:0000256" key="2">
    <source>
        <dbReference type="ARBA" id="ARBA00022448"/>
    </source>
</evidence>
<evidence type="ECO:0000259" key="12">
    <source>
        <dbReference type="SMART" id="SM00965"/>
    </source>
</evidence>
<keyword evidence="5 10" id="KW-0812">Transmembrane</keyword>
<keyword evidence="3 10" id="KW-1134">Transmembrane beta strand</keyword>
<dbReference type="AlphaFoldDB" id="A0A3N4MSU1"/>
<dbReference type="InterPro" id="IPR018247">
    <property type="entry name" value="EF_Hand_1_Ca_BS"/>
</dbReference>
<dbReference type="Gene3D" id="2.40.170.20">
    <property type="entry name" value="TonB-dependent receptor, beta-barrel domain"/>
    <property type="match status" value="1"/>
</dbReference>
<dbReference type="Gene3D" id="3.55.50.30">
    <property type="match status" value="1"/>
</dbReference>
<dbReference type="SUPFAM" id="SSF49464">
    <property type="entry name" value="Carboxypeptidase regulatory domain-like"/>
    <property type="match status" value="1"/>
</dbReference>
<evidence type="ECO:0000256" key="10">
    <source>
        <dbReference type="PROSITE-ProRule" id="PRU01360"/>
    </source>
</evidence>
<dbReference type="SUPFAM" id="SSF56935">
    <property type="entry name" value="Porins"/>
    <property type="match status" value="1"/>
</dbReference>
<dbReference type="PROSITE" id="PS52016">
    <property type="entry name" value="TONB_DEPENDENT_REC_3"/>
    <property type="match status" value="1"/>
</dbReference>
<dbReference type="Gene3D" id="2.170.130.10">
    <property type="entry name" value="TonB-dependent receptor, plug domain"/>
    <property type="match status" value="1"/>
</dbReference>
<keyword evidence="7 11" id="KW-0798">TonB box</keyword>
<evidence type="ECO:0000313" key="13">
    <source>
        <dbReference type="EMBL" id="RPD42589.1"/>
    </source>
</evidence>
<comment type="caution">
    <text evidence="13">The sequence shown here is derived from an EMBL/GenBank/DDBJ whole genome shotgun (WGS) entry which is preliminary data.</text>
</comment>
<dbReference type="NCBIfam" id="TIGR04056">
    <property type="entry name" value="OMP_RagA_SusC"/>
    <property type="match status" value="1"/>
</dbReference>
<comment type="similarity">
    <text evidence="10 11">Belongs to the TonB-dependent receptor family.</text>
</comment>
<keyword evidence="6" id="KW-0408">Iron</keyword>
<organism evidence="13 14">
    <name type="scientific">Chitinophaga barathri</name>
    <dbReference type="NCBI Taxonomy" id="1647451"/>
    <lineage>
        <taxon>Bacteria</taxon>
        <taxon>Pseudomonadati</taxon>
        <taxon>Bacteroidota</taxon>
        <taxon>Chitinophagia</taxon>
        <taxon>Chitinophagales</taxon>
        <taxon>Chitinophagaceae</taxon>
        <taxon>Chitinophaga</taxon>
    </lineage>
</organism>
<dbReference type="InterPro" id="IPR008969">
    <property type="entry name" value="CarboxyPept-like_regulatory"/>
</dbReference>
<evidence type="ECO:0000256" key="3">
    <source>
        <dbReference type="ARBA" id="ARBA00022452"/>
    </source>
</evidence>
<keyword evidence="8 10" id="KW-0472">Membrane</keyword>
<evidence type="ECO:0000313" key="14">
    <source>
        <dbReference type="Proteomes" id="UP000279089"/>
    </source>
</evidence>
<dbReference type="InterPro" id="IPR012910">
    <property type="entry name" value="Plug_dom"/>
</dbReference>
<dbReference type="InterPro" id="IPR037066">
    <property type="entry name" value="Plug_dom_sf"/>
</dbReference>
<dbReference type="InterPro" id="IPR023997">
    <property type="entry name" value="TonB-dep_OMP_SusC/RagA_CS"/>
</dbReference>
<dbReference type="SMART" id="SM00965">
    <property type="entry name" value="STN"/>
    <property type="match status" value="1"/>
</dbReference>
<keyword evidence="14" id="KW-1185">Reference proteome</keyword>
<reference evidence="14" key="1">
    <citation type="submission" date="2018-11" db="EMBL/GenBank/DDBJ databases">
        <title>Chitinophaga lutea sp.nov., isolate from arsenic contaminated soil.</title>
        <authorList>
            <person name="Zong Y."/>
        </authorList>
    </citation>
    <scope>NUCLEOTIDE SEQUENCE [LARGE SCALE GENOMIC DNA]</scope>
    <source>
        <strain evidence="14">YLT18</strain>
    </source>
</reference>
<dbReference type="PROSITE" id="PS00018">
    <property type="entry name" value="EF_HAND_1"/>
    <property type="match status" value="1"/>
</dbReference>
<feature type="domain" description="Secretin/TonB short N-terminal" evidence="12">
    <location>
        <begin position="70"/>
        <end position="121"/>
    </location>
</feature>
<evidence type="ECO:0000256" key="7">
    <source>
        <dbReference type="ARBA" id="ARBA00023077"/>
    </source>
</evidence>
<keyword evidence="2 10" id="KW-0813">Transport</keyword>
<dbReference type="OrthoDB" id="9768177at2"/>
<comment type="subcellular location">
    <subcellularLocation>
        <location evidence="1 10">Cell outer membrane</location>
        <topology evidence="1 10">Multi-pass membrane protein</topology>
    </subcellularLocation>
</comment>
<evidence type="ECO:0000256" key="9">
    <source>
        <dbReference type="ARBA" id="ARBA00023237"/>
    </source>
</evidence>
<dbReference type="Gene3D" id="2.60.40.1120">
    <property type="entry name" value="Carboxypeptidase-like, regulatory domain"/>
    <property type="match status" value="1"/>
</dbReference>
<accession>A0A3N4MSU1</accession>
<dbReference type="Pfam" id="PF13715">
    <property type="entry name" value="CarbopepD_reg_2"/>
    <property type="match status" value="1"/>
</dbReference>
<dbReference type="GO" id="GO:0006826">
    <property type="term" value="P:iron ion transport"/>
    <property type="evidence" value="ECO:0007669"/>
    <property type="project" value="UniProtKB-KW"/>
</dbReference>
<name>A0A3N4MSU1_9BACT</name>
<dbReference type="Proteomes" id="UP000279089">
    <property type="component" value="Unassembled WGS sequence"/>
</dbReference>
<evidence type="ECO:0000256" key="5">
    <source>
        <dbReference type="ARBA" id="ARBA00022692"/>
    </source>
</evidence>
<dbReference type="InterPro" id="IPR039426">
    <property type="entry name" value="TonB-dep_rcpt-like"/>
</dbReference>
<dbReference type="InterPro" id="IPR011662">
    <property type="entry name" value="Secretin/TonB_short_N"/>
</dbReference>
<dbReference type="Pfam" id="PF07715">
    <property type="entry name" value="Plug"/>
    <property type="match status" value="1"/>
</dbReference>
<evidence type="ECO:0000256" key="4">
    <source>
        <dbReference type="ARBA" id="ARBA00022496"/>
    </source>
</evidence>
<evidence type="ECO:0000256" key="8">
    <source>
        <dbReference type="ARBA" id="ARBA00023136"/>
    </source>
</evidence>
<dbReference type="InterPro" id="IPR023996">
    <property type="entry name" value="TonB-dep_OMP_SusC/RagA"/>
</dbReference>
<evidence type="ECO:0000256" key="11">
    <source>
        <dbReference type="RuleBase" id="RU003357"/>
    </source>
</evidence>
<protein>
    <submittedName>
        <fullName evidence="13">SusC/RagA family TonB-linked outer membrane protein</fullName>
    </submittedName>
</protein>
<proteinExistence type="inferred from homology"/>
<dbReference type="Pfam" id="PF00593">
    <property type="entry name" value="TonB_dep_Rec_b-barrel"/>
    <property type="match status" value="1"/>
</dbReference>
<evidence type="ECO:0000256" key="6">
    <source>
        <dbReference type="ARBA" id="ARBA00023004"/>
    </source>
</evidence>
<keyword evidence="4" id="KW-0406">Ion transport</keyword>
<evidence type="ECO:0000256" key="1">
    <source>
        <dbReference type="ARBA" id="ARBA00004571"/>
    </source>
</evidence>
<dbReference type="NCBIfam" id="TIGR04057">
    <property type="entry name" value="SusC_RagA_signa"/>
    <property type="match status" value="1"/>
</dbReference>
<keyword evidence="9 10" id="KW-0998">Cell outer membrane</keyword>
<keyword evidence="4" id="KW-0410">Iron transport</keyword>
<gene>
    <name evidence="13" type="ORF">EG028_05295</name>
</gene>
<dbReference type="EMBL" id="RMBX01000002">
    <property type="protein sequence ID" value="RPD42589.1"/>
    <property type="molecule type" value="Genomic_DNA"/>
</dbReference>
<dbReference type="InterPro" id="IPR000531">
    <property type="entry name" value="Beta-barrel_TonB"/>
</dbReference>
<dbReference type="GO" id="GO:0009279">
    <property type="term" value="C:cell outer membrane"/>
    <property type="evidence" value="ECO:0007669"/>
    <property type="project" value="UniProtKB-SubCell"/>
</dbReference>
<dbReference type="InterPro" id="IPR036942">
    <property type="entry name" value="Beta-barrel_TonB_sf"/>
</dbReference>
<dbReference type="Pfam" id="PF07660">
    <property type="entry name" value="STN"/>
    <property type="match status" value="1"/>
</dbReference>
<sequence>MNKEISRYGGPGGRLIPRIPSFPFRKLVYMFLILFSLQVHAKTYSQSLTFSYKNVSLEQIFTEIKKQSGYLFICSSKQLENTRSVSISVKNASLEQVLDLAFKEQPLTYQIVKKTIVVVPRETAAPATSLLAVSAVEISGTVTDDTGVPLPGVTIQLKGTSSGTSTDVNGKYTISIPQHGVLVFSYTGFSPQEITTAGKTAINVKLVRSETSLNEVVVVGYGTQQKKDISGSIAVVSEKDFNKGVTQTAADLLQGKVAGLTVTTETGDVTAKQTIRLRGSSSLTASSAPFVVIDGVPGMDMNSVSPQDIESISVLKDAAATAIYGSRSASGVILITTKKGKSGQAKVQFNNYIAIDQVSNKPELLSASDWRAYTKENGMDVTGLDVGGDTDWFKEIMRTGVSYNNNLSVSGGNDKGNYRASLNYLNREGIMSDNDMKRFNALFSVNQKILDGRVNLSLVAGAVQSDFSPTNSYNSVLAYTMLPVYTIKNPDGSWFEKYDWEQGNPVHNLTENRNLTKTSQLYGNGNIRATLFEGFTASVNLFKQRSTQDGSRYNAITTQAGRTDHGYALRENSVWDKNLMELTGEYDKTFEQHHLKVLGGYSYEENFMQYMKASNRGFITDQFEYNNLAAGESLFPNDVGSAKELSKLISFFGRVNYSYNSKYTVSATLRRDGSSKFGNNNKWGIFPSASAAWILSEETFMKGNPLVNDLKLRVGYGVVGNQEGIGPYSSIALYGRGDEYYDNGRWRNTYRYVQNDNPNLKWEETSTLNAGIDFAILNSRISGTLDYYVKKTSDLLYVYNVPVPPNLFPTTLANVGDMTNTGFELAINTENIRTKDFRWTSSVNFATNKNVVNRLSNDLYQTENIKTGGIALRGSGNLTSHIIEEGREVGTFYGWKSNGLDENGKFIFEDLNKDGEINSLDYTYIGQALPRFTYGIFNSFAYKRFNLSFFLRGVYGNDVLNNPRLQYANKKWLPGSNVMKDALTNGINDDPKYSSYYIEKGSFLRLDNASLSYNVIEKPWRGISGIRLYFTAQNLFVITKFRGLDPEVNMSGLAPGVLETVFVPKARTYSFGVDLNF</sequence>